<gene>
    <name evidence="1" type="ORF">PoB_007076800</name>
</gene>
<reference evidence="1 2" key="1">
    <citation type="journal article" date="2021" name="Elife">
        <title>Chloroplast acquisition without the gene transfer in kleptoplastic sea slugs, Plakobranchus ocellatus.</title>
        <authorList>
            <person name="Maeda T."/>
            <person name="Takahashi S."/>
            <person name="Yoshida T."/>
            <person name="Shimamura S."/>
            <person name="Takaki Y."/>
            <person name="Nagai Y."/>
            <person name="Toyoda A."/>
            <person name="Suzuki Y."/>
            <person name="Arimoto A."/>
            <person name="Ishii H."/>
            <person name="Satoh N."/>
            <person name="Nishiyama T."/>
            <person name="Hasebe M."/>
            <person name="Maruyama T."/>
            <person name="Minagawa J."/>
            <person name="Obokata J."/>
            <person name="Shigenobu S."/>
        </authorList>
    </citation>
    <scope>NUCLEOTIDE SEQUENCE [LARGE SCALE GENOMIC DNA]</scope>
</reference>
<organism evidence="1 2">
    <name type="scientific">Plakobranchus ocellatus</name>
    <dbReference type="NCBI Taxonomy" id="259542"/>
    <lineage>
        <taxon>Eukaryota</taxon>
        <taxon>Metazoa</taxon>
        <taxon>Spiralia</taxon>
        <taxon>Lophotrochozoa</taxon>
        <taxon>Mollusca</taxon>
        <taxon>Gastropoda</taxon>
        <taxon>Heterobranchia</taxon>
        <taxon>Euthyneura</taxon>
        <taxon>Panpulmonata</taxon>
        <taxon>Sacoglossa</taxon>
        <taxon>Placobranchoidea</taxon>
        <taxon>Plakobranchidae</taxon>
        <taxon>Plakobranchus</taxon>
    </lineage>
</organism>
<name>A0AAV4DJ54_9GAST</name>
<evidence type="ECO:0000313" key="2">
    <source>
        <dbReference type="Proteomes" id="UP000735302"/>
    </source>
</evidence>
<keyword evidence="2" id="KW-1185">Reference proteome</keyword>
<evidence type="ECO:0000313" key="1">
    <source>
        <dbReference type="EMBL" id="GFO44263.1"/>
    </source>
</evidence>
<sequence length="286" mass="31570">MSGNNRFLVKSRPRSRFADSNRVLVQCRDVDPDYFVAHLNTNCNSNATNVNPEFGANEPGCGCTFSYNGGAGAGTAAPCCDSTKPYEQGFADKKRDPTCCCESGRCYERTSINKEPKNGCVYDFKYVPEFNQPPPPCPPLDCATAGKCGCDTYQGGLANKKPESCKDCNCGPEGPPTRSTCTTGQTNCCNPDTYELIANKDAQRYKGKGPDRSNFYASDDCCPCQQSNNASTNNSLFEDDTDWSEIRRQAYASTERCASISPKLVRRTPSFYCEEEHYVKEIVRRI</sequence>
<dbReference type="Proteomes" id="UP000735302">
    <property type="component" value="Unassembled WGS sequence"/>
</dbReference>
<dbReference type="AlphaFoldDB" id="A0AAV4DJ54"/>
<accession>A0AAV4DJ54</accession>
<dbReference type="EMBL" id="BLXT01007949">
    <property type="protein sequence ID" value="GFO44263.1"/>
    <property type="molecule type" value="Genomic_DNA"/>
</dbReference>
<proteinExistence type="predicted"/>
<protein>
    <submittedName>
        <fullName evidence="1">Collectin-11</fullName>
    </submittedName>
</protein>
<comment type="caution">
    <text evidence="1">The sequence shown here is derived from an EMBL/GenBank/DDBJ whole genome shotgun (WGS) entry which is preliminary data.</text>
</comment>